<feature type="binding site" evidence="5">
    <location>
        <position position="228"/>
    </location>
    <ligand>
        <name>isopentenyl diphosphate</name>
        <dbReference type="ChEBI" id="CHEBI:128769"/>
    </ligand>
</feature>
<dbReference type="Proteomes" id="UP000177103">
    <property type="component" value="Unassembled WGS sequence"/>
</dbReference>
<dbReference type="EMBL" id="MHCQ01000017">
    <property type="protein sequence ID" value="OGY24701.1"/>
    <property type="molecule type" value="Genomic_DNA"/>
</dbReference>
<feature type="binding site" evidence="5">
    <location>
        <position position="229"/>
    </location>
    <ligand>
        <name>dimethylallyl diphosphate</name>
        <dbReference type="ChEBI" id="CHEBI:57623"/>
    </ligand>
</feature>
<comment type="caution">
    <text evidence="6">The sequence shown here is derived from an EMBL/GenBank/DDBJ whole genome shotgun (WGS) entry which is preliminary data.</text>
</comment>
<name>A0A1G1WAQ5_9BACT</name>
<evidence type="ECO:0000313" key="7">
    <source>
        <dbReference type="Proteomes" id="UP000177103"/>
    </source>
</evidence>
<dbReference type="Pfam" id="PF02401">
    <property type="entry name" value="LYTB"/>
    <property type="match status" value="1"/>
</dbReference>
<keyword evidence="1 5" id="KW-0004">4Fe-4S</keyword>
<feature type="binding site" evidence="5">
    <location>
        <position position="43"/>
    </location>
    <ligand>
        <name>dimethylallyl diphosphate</name>
        <dbReference type="ChEBI" id="CHEBI:57623"/>
    </ligand>
</feature>
<dbReference type="UniPathway" id="UPA00059">
    <property type="reaction ID" value="UER00105"/>
</dbReference>
<feature type="active site" description="Proton donor" evidence="5">
    <location>
        <position position="128"/>
    </location>
</feature>
<feature type="binding site" evidence="5">
    <location>
        <position position="43"/>
    </location>
    <ligand>
        <name>(2E)-4-hydroxy-3-methylbut-2-enyl diphosphate</name>
        <dbReference type="ChEBI" id="CHEBI:128753"/>
    </ligand>
</feature>
<dbReference type="AlphaFoldDB" id="A0A1G1WAQ5"/>
<sequence>MIETLLLARPRGFCAGVARAITTVEEAIKKFGKPIWVKHAIVHNVHVVKDLEKKGAVFVERVEEIPQGAKAIFSAHGSPPEDFQKAKERNIHVIDAVCPLVTKVHIEAKIYAEQGYSIIYVGHRGHPEPLGVEGEVKAVGGGKFFLIDTLEEAKAVMVEDERVAILTQTTLSIDDTAEIVEVLKQKFPHAYFPPKEDICYATQNRQNAVKLLAKEAEVILVIGSKSSSNSNRLREVAEAAGKKAYLIDDSSMIRDNWFKEIKKVGLTSGASAPEYLIEEVIDYFKKLGVEEIKDVVALEENIYFPLPVEVG</sequence>
<dbReference type="InterPro" id="IPR003451">
    <property type="entry name" value="LytB/IspH"/>
</dbReference>
<feature type="binding site" evidence="5">
    <location>
        <position position="227"/>
    </location>
    <ligand>
        <name>isopentenyl diphosphate</name>
        <dbReference type="ChEBI" id="CHEBI:128769"/>
    </ligand>
</feature>
<dbReference type="GO" id="GO:0051539">
    <property type="term" value="F:4 iron, 4 sulfur cluster binding"/>
    <property type="evidence" value="ECO:0007669"/>
    <property type="project" value="UniProtKB-UniRule"/>
</dbReference>
<feature type="binding site" evidence="5">
    <location>
        <position position="227"/>
    </location>
    <ligand>
        <name>(2E)-4-hydroxy-3-methylbut-2-enyl diphosphate</name>
        <dbReference type="ChEBI" id="CHEBI:128753"/>
    </ligand>
</feature>
<comment type="cofactor">
    <cofactor evidence="5">
        <name>[4Fe-4S] cluster</name>
        <dbReference type="ChEBI" id="CHEBI:49883"/>
    </cofactor>
    <text evidence="5">Binds 1 [4Fe-4S] cluster per subunit.</text>
</comment>
<dbReference type="NCBIfam" id="TIGR00216">
    <property type="entry name" value="ispH_lytB"/>
    <property type="match status" value="1"/>
</dbReference>
<evidence type="ECO:0000256" key="2">
    <source>
        <dbReference type="ARBA" id="ARBA00022723"/>
    </source>
</evidence>
<feature type="binding site" evidence="5">
    <location>
        <position position="228"/>
    </location>
    <ligand>
        <name>(2E)-4-hydroxy-3-methylbut-2-enyl diphosphate</name>
        <dbReference type="ChEBI" id="CHEBI:128753"/>
    </ligand>
</feature>
<dbReference type="GO" id="GO:0050992">
    <property type="term" value="P:dimethylallyl diphosphate biosynthetic process"/>
    <property type="evidence" value="ECO:0007669"/>
    <property type="project" value="UniProtKB-UniRule"/>
</dbReference>
<comment type="pathway">
    <text evidence="5">Isoprenoid biosynthesis; dimethylallyl diphosphate biosynthesis; dimethylallyl diphosphate from (2E)-4-hydroxy-3-methylbutenyl diphosphate: step 1/1.</text>
</comment>
<feature type="binding site" evidence="5">
    <location>
        <position position="199"/>
    </location>
    <ligand>
        <name>[4Fe-4S] cluster</name>
        <dbReference type="ChEBI" id="CHEBI:49883"/>
    </ligand>
</feature>
<dbReference type="GO" id="GO:0019288">
    <property type="term" value="P:isopentenyl diphosphate biosynthetic process, methylerythritol 4-phosphate pathway"/>
    <property type="evidence" value="ECO:0007669"/>
    <property type="project" value="UniProtKB-UniRule"/>
</dbReference>
<keyword evidence="5" id="KW-0560">Oxidoreductase</keyword>
<dbReference type="Gene3D" id="3.40.50.11270">
    <property type="match status" value="1"/>
</dbReference>
<dbReference type="CDD" id="cd13944">
    <property type="entry name" value="lytB_ispH"/>
    <property type="match status" value="1"/>
</dbReference>
<keyword evidence="3 5" id="KW-0408">Iron</keyword>
<feature type="binding site" evidence="5">
    <location>
        <position position="14"/>
    </location>
    <ligand>
        <name>[4Fe-4S] cluster</name>
        <dbReference type="ChEBI" id="CHEBI:49883"/>
    </ligand>
</feature>
<feature type="binding site" evidence="5">
    <location>
        <position position="126"/>
    </location>
    <ligand>
        <name>(2E)-4-hydroxy-3-methylbut-2-enyl diphosphate</name>
        <dbReference type="ChEBI" id="CHEBI:128753"/>
    </ligand>
</feature>
<feature type="binding site" evidence="5">
    <location>
        <position position="76"/>
    </location>
    <ligand>
        <name>isopentenyl diphosphate</name>
        <dbReference type="ChEBI" id="CHEBI:128769"/>
    </ligand>
</feature>
<comment type="function">
    <text evidence="5">Catalyzes the conversion of 1-hydroxy-2-methyl-2-(E)-butenyl 4-diphosphate (HMBPP) into a mixture of isopentenyl diphosphate (IPP) and dimethylallyl diphosphate (DMAPP). Acts in the terminal step of the DOXP/MEP pathway for isoprenoid precursor biosynthesis.</text>
</comment>
<feature type="binding site" evidence="5">
    <location>
        <position position="98"/>
    </location>
    <ligand>
        <name>[4Fe-4S] cluster</name>
        <dbReference type="ChEBI" id="CHEBI:49883"/>
    </ligand>
</feature>
<dbReference type="Gene3D" id="3.40.1010.20">
    <property type="entry name" value="4-hydroxy-3-methylbut-2-enyl diphosphate reductase, catalytic domain"/>
    <property type="match status" value="2"/>
</dbReference>
<dbReference type="GO" id="GO:0046872">
    <property type="term" value="F:metal ion binding"/>
    <property type="evidence" value="ECO:0007669"/>
    <property type="project" value="UniProtKB-KW"/>
</dbReference>
<comment type="similarity">
    <text evidence="5">Belongs to the IspH family.</text>
</comment>
<proteinExistence type="inferred from homology"/>
<evidence type="ECO:0000256" key="5">
    <source>
        <dbReference type="HAMAP-Rule" id="MF_00191"/>
    </source>
</evidence>
<evidence type="ECO:0000256" key="4">
    <source>
        <dbReference type="ARBA" id="ARBA00023014"/>
    </source>
</evidence>
<feature type="binding site" evidence="5">
    <location>
        <position position="76"/>
    </location>
    <ligand>
        <name>(2E)-4-hydroxy-3-methylbut-2-enyl diphosphate</name>
        <dbReference type="ChEBI" id="CHEBI:128753"/>
    </ligand>
</feature>
<evidence type="ECO:0000256" key="3">
    <source>
        <dbReference type="ARBA" id="ARBA00023004"/>
    </source>
</evidence>
<dbReference type="HAMAP" id="MF_00191">
    <property type="entry name" value="IspH"/>
    <property type="match status" value="1"/>
</dbReference>
<keyword evidence="2 5" id="KW-0479">Metal-binding</keyword>
<feature type="binding site" evidence="5">
    <location>
        <position position="227"/>
    </location>
    <ligand>
        <name>dimethylallyl diphosphate</name>
        <dbReference type="ChEBI" id="CHEBI:57623"/>
    </ligand>
</feature>
<feature type="binding site" evidence="5">
    <location>
        <position position="169"/>
    </location>
    <ligand>
        <name>(2E)-4-hydroxy-3-methylbut-2-enyl diphosphate</name>
        <dbReference type="ChEBI" id="CHEBI:128753"/>
    </ligand>
</feature>
<dbReference type="UniPathway" id="UPA00056">
    <property type="reaction ID" value="UER00097"/>
</dbReference>
<evidence type="ECO:0000256" key="1">
    <source>
        <dbReference type="ARBA" id="ARBA00022485"/>
    </source>
</evidence>
<evidence type="ECO:0000313" key="6">
    <source>
        <dbReference type="EMBL" id="OGY24701.1"/>
    </source>
</evidence>
<feature type="binding site" evidence="5">
    <location>
        <position position="126"/>
    </location>
    <ligand>
        <name>isopentenyl diphosphate</name>
        <dbReference type="ChEBI" id="CHEBI:128769"/>
    </ligand>
</feature>
<feature type="binding site" evidence="5">
    <location>
        <position position="43"/>
    </location>
    <ligand>
        <name>isopentenyl diphosphate</name>
        <dbReference type="ChEBI" id="CHEBI:128769"/>
    </ligand>
</feature>
<feature type="binding site" evidence="5">
    <location>
        <position position="76"/>
    </location>
    <ligand>
        <name>dimethylallyl diphosphate</name>
        <dbReference type="ChEBI" id="CHEBI:57623"/>
    </ligand>
</feature>
<keyword evidence="5" id="KW-0414">Isoprene biosynthesis</keyword>
<keyword evidence="4 5" id="KW-0411">Iron-sulfur</keyword>
<feature type="binding site" evidence="5">
    <location>
        <position position="229"/>
    </location>
    <ligand>
        <name>(2E)-4-hydroxy-3-methylbut-2-enyl diphosphate</name>
        <dbReference type="ChEBI" id="CHEBI:128753"/>
    </ligand>
</feature>
<organism evidence="6 7">
    <name type="scientific">Candidatus Woykebacteria bacterium RBG_13_40_7b</name>
    <dbReference type="NCBI Taxonomy" id="1802594"/>
    <lineage>
        <taxon>Bacteria</taxon>
        <taxon>Candidatus Woykeibacteriota</taxon>
    </lineage>
</organism>
<protein>
    <recommendedName>
        <fullName evidence="5">4-hydroxy-3-methylbut-2-enyl diphosphate reductase</fullName>
        <shortName evidence="5">HMBPP reductase</shortName>
        <ecNumber evidence="5">1.17.7.4</ecNumber>
    </recommendedName>
</protein>
<comment type="catalytic activity">
    <reaction evidence="5">
        <text>isopentenyl diphosphate + 2 oxidized [2Fe-2S]-[ferredoxin] + H2O = (2E)-4-hydroxy-3-methylbut-2-enyl diphosphate + 2 reduced [2Fe-2S]-[ferredoxin] + 2 H(+)</text>
        <dbReference type="Rhea" id="RHEA:24488"/>
        <dbReference type="Rhea" id="RHEA-COMP:10000"/>
        <dbReference type="Rhea" id="RHEA-COMP:10001"/>
        <dbReference type="ChEBI" id="CHEBI:15377"/>
        <dbReference type="ChEBI" id="CHEBI:15378"/>
        <dbReference type="ChEBI" id="CHEBI:33737"/>
        <dbReference type="ChEBI" id="CHEBI:33738"/>
        <dbReference type="ChEBI" id="CHEBI:128753"/>
        <dbReference type="ChEBI" id="CHEBI:128769"/>
        <dbReference type="EC" id="1.17.7.4"/>
    </reaction>
</comment>
<feature type="binding site" evidence="5">
    <location>
        <position position="271"/>
    </location>
    <ligand>
        <name>dimethylallyl diphosphate</name>
        <dbReference type="ChEBI" id="CHEBI:57623"/>
    </ligand>
</feature>
<dbReference type="EC" id="1.17.7.4" evidence="5"/>
<feature type="binding site" evidence="5">
    <location>
        <position position="228"/>
    </location>
    <ligand>
        <name>dimethylallyl diphosphate</name>
        <dbReference type="ChEBI" id="CHEBI:57623"/>
    </ligand>
</feature>
<dbReference type="PANTHER" id="PTHR30426:SF0">
    <property type="entry name" value="4-HYDROXY-3-METHYLBUT-2-ENYL DIPHOSPHATE REDUCTASE"/>
    <property type="match status" value="1"/>
</dbReference>
<feature type="binding site" evidence="5">
    <location>
        <position position="126"/>
    </location>
    <ligand>
        <name>dimethylallyl diphosphate</name>
        <dbReference type="ChEBI" id="CHEBI:57623"/>
    </ligand>
</feature>
<comment type="catalytic activity">
    <reaction evidence="5">
        <text>dimethylallyl diphosphate + 2 oxidized [2Fe-2S]-[ferredoxin] + H2O = (2E)-4-hydroxy-3-methylbut-2-enyl diphosphate + 2 reduced [2Fe-2S]-[ferredoxin] + 2 H(+)</text>
        <dbReference type="Rhea" id="RHEA:24825"/>
        <dbReference type="Rhea" id="RHEA-COMP:10000"/>
        <dbReference type="Rhea" id="RHEA-COMP:10001"/>
        <dbReference type="ChEBI" id="CHEBI:15377"/>
        <dbReference type="ChEBI" id="CHEBI:15378"/>
        <dbReference type="ChEBI" id="CHEBI:33737"/>
        <dbReference type="ChEBI" id="CHEBI:33738"/>
        <dbReference type="ChEBI" id="CHEBI:57623"/>
        <dbReference type="ChEBI" id="CHEBI:128753"/>
        <dbReference type="EC" id="1.17.7.4"/>
    </reaction>
</comment>
<dbReference type="PANTHER" id="PTHR30426">
    <property type="entry name" value="4-HYDROXY-3-METHYLBUT-2-ENYL DIPHOSPHATE REDUCTASE"/>
    <property type="match status" value="1"/>
</dbReference>
<gene>
    <name evidence="5" type="primary">ispH</name>
    <name evidence="6" type="ORF">A2Y57_00500</name>
</gene>
<feature type="binding site" evidence="5">
    <location>
        <position position="271"/>
    </location>
    <ligand>
        <name>isopentenyl diphosphate</name>
        <dbReference type="ChEBI" id="CHEBI:128769"/>
    </ligand>
</feature>
<comment type="pathway">
    <text evidence="5">Isoprenoid biosynthesis; isopentenyl diphosphate biosynthesis via DXP pathway; isopentenyl diphosphate from 1-deoxy-D-xylulose 5-phosphate: step 6/6.</text>
</comment>
<dbReference type="GO" id="GO:0051745">
    <property type="term" value="F:4-hydroxy-3-methylbut-2-enyl diphosphate reductase activity"/>
    <property type="evidence" value="ECO:0007669"/>
    <property type="project" value="UniProtKB-UniRule"/>
</dbReference>
<reference evidence="6 7" key="1">
    <citation type="journal article" date="2016" name="Nat. Commun.">
        <title>Thousands of microbial genomes shed light on interconnected biogeochemical processes in an aquifer system.</title>
        <authorList>
            <person name="Anantharaman K."/>
            <person name="Brown C.T."/>
            <person name="Hug L.A."/>
            <person name="Sharon I."/>
            <person name="Castelle C.J."/>
            <person name="Probst A.J."/>
            <person name="Thomas B.C."/>
            <person name="Singh A."/>
            <person name="Wilkins M.J."/>
            <person name="Karaoz U."/>
            <person name="Brodie E.L."/>
            <person name="Williams K.H."/>
            <person name="Hubbard S.S."/>
            <person name="Banfield J.F."/>
        </authorList>
    </citation>
    <scope>NUCLEOTIDE SEQUENCE [LARGE SCALE GENOMIC DNA]</scope>
</reference>
<dbReference type="GO" id="GO:0016114">
    <property type="term" value="P:terpenoid biosynthetic process"/>
    <property type="evidence" value="ECO:0007669"/>
    <property type="project" value="UniProtKB-UniRule"/>
</dbReference>
<feature type="binding site" evidence="5">
    <location>
        <position position="271"/>
    </location>
    <ligand>
        <name>(2E)-4-hydroxy-3-methylbut-2-enyl diphosphate</name>
        <dbReference type="ChEBI" id="CHEBI:128753"/>
    </ligand>
</feature>
<feature type="binding site" evidence="5">
    <location>
        <position position="229"/>
    </location>
    <ligand>
        <name>isopentenyl diphosphate</name>
        <dbReference type="ChEBI" id="CHEBI:128769"/>
    </ligand>
</feature>
<accession>A0A1G1WAQ5</accession>